<dbReference type="InterPro" id="IPR054253">
    <property type="entry name" value="DUF6984"/>
</dbReference>
<evidence type="ECO:0000313" key="2">
    <source>
        <dbReference type="EMBL" id="MFL9889231.1"/>
    </source>
</evidence>
<evidence type="ECO:0000313" key="3">
    <source>
        <dbReference type="Proteomes" id="UP001629249"/>
    </source>
</evidence>
<gene>
    <name evidence="2" type="ORF">PQR66_39880</name>
</gene>
<dbReference type="Proteomes" id="UP001629249">
    <property type="component" value="Unassembled WGS sequence"/>
</dbReference>
<keyword evidence="3" id="KW-1185">Reference proteome</keyword>
<protein>
    <recommendedName>
        <fullName evidence="1">DUF6984 domain-containing protein</fullName>
    </recommendedName>
</protein>
<sequence length="121" mass="13165">MFRDLSANERQIILKLVGQSFPSLDALAQQLDGCAVEEIEAGTILRFSVMNSPKIFLSCTVLGEGSIDDIDGVPIILTVLQRDGYIHDLDINRADGLPVRLRFIDPVQIRVLGFGGGLLLG</sequence>
<dbReference type="EMBL" id="JAQQFN010000075">
    <property type="protein sequence ID" value="MFL9889231.1"/>
    <property type="molecule type" value="Genomic_DNA"/>
</dbReference>
<feature type="domain" description="DUF6984" evidence="1">
    <location>
        <begin position="3"/>
        <end position="98"/>
    </location>
</feature>
<name>A0ABW9A3S9_9BURK</name>
<comment type="caution">
    <text evidence="2">The sequence shown here is derived from an EMBL/GenBank/DDBJ whole genome shotgun (WGS) entry which is preliminary data.</text>
</comment>
<evidence type="ECO:0000259" key="1">
    <source>
        <dbReference type="Pfam" id="PF22480"/>
    </source>
</evidence>
<dbReference type="RefSeq" id="WP_408336512.1">
    <property type="nucleotide sequence ID" value="NZ_JAQQFH010000085.1"/>
</dbReference>
<reference evidence="2 3" key="1">
    <citation type="journal article" date="2024" name="Chem. Sci.">
        <title>Discovery of megapolipeptins by genome mining of a Burkholderiales bacteria collection.</title>
        <authorList>
            <person name="Paulo B.S."/>
            <person name="Recchia M.J.J."/>
            <person name="Lee S."/>
            <person name="Fergusson C.H."/>
            <person name="Romanowski S.B."/>
            <person name="Hernandez A."/>
            <person name="Krull N."/>
            <person name="Liu D.Y."/>
            <person name="Cavanagh H."/>
            <person name="Bos A."/>
            <person name="Gray C.A."/>
            <person name="Murphy B.T."/>
            <person name="Linington R.G."/>
            <person name="Eustaquio A.S."/>
        </authorList>
    </citation>
    <scope>NUCLEOTIDE SEQUENCE [LARGE SCALE GENOMIC DNA]</scope>
    <source>
        <strain evidence="2 3">RL16-012-BIC-B</strain>
    </source>
</reference>
<dbReference type="Pfam" id="PF22480">
    <property type="entry name" value="DUF6984"/>
    <property type="match status" value="1"/>
</dbReference>
<organism evidence="2 3">
    <name type="scientific">Paraburkholderia agricolaris</name>
    <dbReference type="NCBI Taxonomy" id="2152888"/>
    <lineage>
        <taxon>Bacteria</taxon>
        <taxon>Pseudomonadati</taxon>
        <taxon>Pseudomonadota</taxon>
        <taxon>Betaproteobacteria</taxon>
        <taxon>Burkholderiales</taxon>
        <taxon>Burkholderiaceae</taxon>
        <taxon>Paraburkholderia</taxon>
    </lineage>
</organism>
<accession>A0ABW9A3S9</accession>
<proteinExistence type="predicted"/>